<gene>
    <name evidence="1" type="ORF">BD94_3749</name>
</gene>
<evidence type="ECO:0000313" key="2">
    <source>
        <dbReference type="Proteomes" id="UP000028933"/>
    </source>
</evidence>
<dbReference type="HOGENOM" id="CLU_1208228_0_0_10"/>
<name>A0A077EMU6_9FLAO</name>
<protein>
    <submittedName>
        <fullName evidence="1">Uncharacterized protein</fullName>
    </submittedName>
</protein>
<proteinExistence type="predicted"/>
<dbReference type="KEGG" id="eao:BD94_3749"/>
<sequence length="229" mass="26328">MKRILIISAILFGGIVIAQQKKNALNNWKSRDAEIAQKVFSKYQEKENKKLEDEKADLIKIQKKLKIEIINEGDIEKYNQNIWLRIVKVNNGNLEQIVDTRDKDISVVTNTMGTNNWKDEAGGFNYTSFTDLMKISQELTSNRNETGILANSLKPIESFETREPVLYFSLKIYTHKNSSEQTTLPTLSKTINIYADNQLIKTLKYSLDDFIKAEGVSIRDFKLGSIENR</sequence>
<reference evidence="1" key="2">
    <citation type="journal article" date="2015" name="Genome Biol. Evol.">
        <title>Complete Genome Sequence and Transcriptomic Analysis of the Novel Pathogen Elizabethkingia anophelis in Response to Oxidative Stress.</title>
        <authorList>
            <person name="Li Y."/>
            <person name="Liu Y."/>
            <person name="Chew S.C."/>
            <person name="Tay M."/>
            <person name="Salido M.M."/>
            <person name="Teo J."/>
            <person name="Lauro F.M."/>
            <person name="Givskov M."/>
            <person name="Yang L."/>
        </authorList>
    </citation>
    <scope>NUCLEOTIDE SEQUENCE</scope>
    <source>
        <strain evidence="1">NUHP1</strain>
    </source>
</reference>
<organism evidence="1 2">
    <name type="scientific">Elizabethkingia anophelis NUHP1</name>
    <dbReference type="NCBI Taxonomy" id="1338011"/>
    <lineage>
        <taxon>Bacteria</taxon>
        <taxon>Pseudomonadati</taxon>
        <taxon>Bacteroidota</taxon>
        <taxon>Flavobacteriia</taxon>
        <taxon>Flavobacteriales</taxon>
        <taxon>Weeksellaceae</taxon>
        <taxon>Elizabethkingia</taxon>
    </lineage>
</organism>
<evidence type="ECO:0000313" key="1">
    <source>
        <dbReference type="EMBL" id="AIL47524.1"/>
    </source>
</evidence>
<dbReference type="EMBL" id="CP007547">
    <property type="protein sequence ID" value="AIL47524.1"/>
    <property type="molecule type" value="Genomic_DNA"/>
</dbReference>
<dbReference type="AlphaFoldDB" id="A0A077EMU6"/>
<dbReference type="Proteomes" id="UP000028933">
    <property type="component" value="Chromosome"/>
</dbReference>
<accession>A0A077EMU6</accession>
<dbReference type="STRING" id="1338011.BD94_3749"/>
<dbReference type="RefSeq" id="WP_024564038.1">
    <property type="nucleotide sequence ID" value="NZ_CP007547.1"/>
</dbReference>
<reference evidence="1" key="1">
    <citation type="journal article" date="2013" name="Lancet">
        <title>First case of E anophelis outbreak in an intensive-care unit.</title>
        <authorList>
            <person name="Teo J."/>
            <person name="Tan S.Y."/>
            <person name="Tay M."/>
            <person name="Ding Y."/>
            <person name="Kjelleberg S."/>
            <person name="Givskov M."/>
            <person name="Lin R.T."/>
            <person name="Yang L."/>
        </authorList>
    </citation>
    <scope>NUCLEOTIDE SEQUENCE [LARGE SCALE GENOMIC DNA]</scope>
    <source>
        <strain evidence="1">NUHP1</strain>
    </source>
</reference>